<protein>
    <submittedName>
        <fullName evidence="1">Uncharacterized protein</fullName>
    </submittedName>
</protein>
<comment type="caution">
    <text evidence="1">The sequence shown here is derived from an EMBL/GenBank/DDBJ whole genome shotgun (WGS) entry which is preliminary data.</text>
</comment>
<proteinExistence type="predicted"/>
<evidence type="ECO:0000313" key="1">
    <source>
        <dbReference type="EMBL" id="KKL17012.1"/>
    </source>
</evidence>
<dbReference type="EMBL" id="LAZR01039435">
    <property type="protein sequence ID" value="KKL17012.1"/>
    <property type="molecule type" value="Genomic_DNA"/>
</dbReference>
<reference evidence="1" key="1">
    <citation type="journal article" date="2015" name="Nature">
        <title>Complex archaea that bridge the gap between prokaryotes and eukaryotes.</title>
        <authorList>
            <person name="Spang A."/>
            <person name="Saw J.H."/>
            <person name="Jorgensen S.L."/>
            <person name="Zaremba-Niedzwiedzka K."/>
            <person name="Martijn J."/>
            <person name="Lind A.E."/>
            <person name="van Eijk R."/>
            <person name="Schleper C."/>
            <person name="Guy L."/>
            <person name="Ettema T.J."/>
        </authorList>
    </citation>
    <scope>NUCLEOTIDE SEQUENCE</scope>
</reference>
<accession>A0A0F9BT07</accession>
<gene>
    <name evidence="1" type="ORF">LCGC14_2489830</name>
</gene>
<dbReference type="AlphaFoldDB" id="A0A0F9BT07"/>
<organism evidence="1">
    <name type="scientific">marine sediment metagenome</name>
    <dbReference type="NCBI Taxonomy" id="412755"/>
    <lineage>
        <taxon>unclassified sequences</taxon>
        <taxon>metagenomes</taxon>
        <taxon>ecological metagenomes</taxon>
    </lineage>
</organism>
<feature type="non-terminal residue" evidence="1">
    <location>
        <position position="398"/>
    </location>
</feature>
<sequence>MSFNILRNADIYNSDSCVHDTRIGYSVDWLVDNDLNGYGLVEGLTSYTVWDGVYTGVSISGSSYIAPESDISVDASLHTIFKVKMRIDIGNHTVQPTTGRIQFQTSSESTWGSDKQVDFSVIADNAYHEYSIDMAADIKWQGSVSRLRVYPFIDGVEGTKVHLKHIKIVSRATFGCDSGQGGAICDKFSEYSHPCPWIGSPGRSKSIVLTDGITIVEDSNDKLLVNINEYGDQAVKLRAISGARIRDIARDIQDKLNLVGVGGYALARVYVEDNRIVIQADTRALDSTVSVGEPQEFSAAKILGFFDSGGIKIAEETTGEAPASRYEVAPCQVNSTALKYLRQPDRTSTQSSFVIDPSMYSPQGGNAAYRTTIQDGTLDFRNQTIIDYDNPINQNGLL</sequence>
<name>A0A0F9BT07_9ZZZZ</name>